<reference evidence="1" key="1">
    <citation type="journal article" date="2014" name="Int. J. Syst. Evol. Microbiol.">
        <title>Complete genome of a new Firmicutes species belonging to the dominant human colonic microbiota ('Ruminococcus bicirculans') reveals two chromosomes and a selective capacity to utilize plant glucans.</title>
        <authorList>
            <consortium name="NISC Comparative Sequencing Program"/>
            <person name="Wegmann U."/>
            <person name="Louis P."/>
            <person name="Goesmann A."/>
            <person name="Henrissat B."/>
            <person name="Duncan S.H."/>
            <person name="Flint H.J."/>
        </authorList>
    </citation>
    <scope>NUCLEOTIDE SEQUENCE</scope>
    <source>
        <strain evidence="1">CGMCC 1.12707</strain>
    </source>
</reference>
<reference evidence="1" key="5">
    <citation type="submission" date="2024-05" db="EMBL/GenBank/DDBJ databases">
        <authorList>
            <person name="Sun Q."/>
            <person name="Zhou Y."/>
        </authorList>
    </citation>
    <scope>NUCLEOTIDE SEQUENCE</scope>
    <source>
        <strain evidence="1">CGMCC 1.12707</strain>
    </source>
</reference>
<protein>
    <submittedName>
        <fullName evidence="2">Uncharacterized protein</fullName>
    </submittedName>
</protein>
<name>A0A1M6VZS9_9FLAO</name>
<dbReference type="Proteomes" id="UP000184120">
    <property type="component" value="Unassembled WGS sequence"/>
</dbReference>
<evidence type="ECO:0000313" key="1">
    <source>
        <dbReference type="EMBL" id="GGE89463.1"/>
    </source>
</evidence>
<gene>
    <name evidence="1" type="ORF">GCM10010984_03880</name>
    <name evidence="2" type="ORF">SAMN05443634_104103</name>
</gene>
<dbReference type="RefSeq" id="WP_072930537.1">
    <property type="nucleotide sequence ID" value="NZ_BMFL01000002.1"/>
</dbReference>
<reference evidence="3" key="3">
    <citation type="submission" date="2016-11" db="EMBL/GenBank/DDBJ databases">
        <authorList>
            <person name="Varghese N."/>
            <person name="Submissions S."/>
        </authorList>
    </citation>
    <scope>NUCLEOTIDE SEQUENCE [LARGE SCALE GENOMIC DNA]</scope>
    <source>
        <strain evidence="3">DSM 27989</strain>
    </source>
</reference>
<dbReference type="EMBL" id="FRBH01000004">
    <property type="protein sequence ID" value="SHK86960.1"/>
    <property type="molecule type" value="Genomic_DNA"/>
</dbReference>
<dbReference type="AlphaFoldDB" id="A0A1M6VZS9"/>
<dbReference type="Proteomes" id="UP000650994">
    <property type="component" value="Unassembled WGS sequence"/>
</dbReference>
<reference evidence="2" key="2">
    <citation type="submission" date="2016-11" db="EMBL/GenBank/DDBJ databases">
        <authorList>
            <person name="Jaros S."/>
            <person name="Januszkiewicz K."/>
            <person name="Wedrychowicz H."/>
        </authorList>
    </citation>
    <scope>NUCLEOTIDE SEQUENCE [LARGE SCALE GENOMIC DNA]</scope>
    <source>
        <strain evidence="2">DSM 27989</strain>
    </source>
</reference>
<dbReference type="EMBL" id="BMFL01000002">
    <property type="protein sequence ID" value="GGE89463.1"/>
    <property type="molecule type" value="Genomic_DNA"/>
</dbReference>
<keyword evidence="4" id="KW-1185">Reference proteome</keyword>
<dbReference type="OrthoDB" id="799440at2"/>
<proteinExistence type="predicted"/>
<evidence type="ECO:0000313" key="3">
    <source>
        <dbReference type="Proteomes" id="UP000184120"/>
    </source>
</evidence>
<accession>A0A1M6VZS9</accession>
<evidence type="ECO:0000313" key="4">
    <source>
        <dbReference type="Proteomes" id="UP000650994"/>
    </source>
</evidence>
<organism evidence="2 3">
    <name type="scientific">Chishuiella changwenlii</name>
    <dbReference type="NCBI Taxonomy" id="1434701"/>
    <lineage>
        <taxon>Bacteria</taxon>
        <taxon>Pseudomonadati</taxon>
        <taxon>Bacteroidota</taxon>
        <taxon>Flavobacteriia</taxon>
        <taxon>Flavobacteriales</taxon>
        <taxon>Weeksellaceae</taxon>
        <taxon>Chishuiella</taxon>
    </lineage>
</organism>
<dbReference type="STRING" id="1434701.SAMN05443634_104103"/>
<sequence>MKDFKRTDDLDLEIKNGDFVIAESDQQHVEDIFIAQKGEFKEYPQVGFGAINYIKTNTTSYQFERDLKIQLDYDNYSNVEIDISDGIENTKITI</sequence>
<evidence type="ECO:0000313" key="2">
    <source>
        <dbReference type="EMBL" id="SHK86960.1"/>
    </source>
</evidence>
<reference evidence="4" key="4">
    <citation type="journal article" date="2019" name="Int. J. Syst. Evol. Microbiol.">
        <title>The Global Catalogue of Microorganisms (GCM) 10K type strain sequencing project: providing services to taxonomists for standard genome sequencing and annotation.</title>
        <authorList>
            <consortium name="The Broad Institute Genomics Platform"/>
            <consortium name="The Broad Institute Genome Sequencing Center for Infectious Disease"/>
            <person name="Wu L."/>
            <person name="Ma J."/>
        </authorList>
    </citation>
    <scope>NUCLEOTIDE SEQUENCE [LARGE SCALE GENOMIC DNA]</scope>
    <source>
        <strain evidence="4">CGMCC 1.12707</strain>
    </source>
</reference>